<dbReference type="RefSeq" id="XP_058343256.1">
    <property type="nucleotide sequence ID" value="XM_058486061.1"/>
</dbReference>
<dbReference type="GO" id="GO:0090575">
    <property type="term" value="C:RNA polymerase II transcription regulator complex"/>
    <property type="evidence" value="ECO:0007669"/>
    <property type="project" value="TreeGrafter"/>
</dbReference>
<organism evidence="5 6">
    <name type="scientific">Lichtheimia ornata</name>
    <dbReference type="NCBI Taxonomy" id="688661"/>
    <lineage>
        <taxon>Eukaryota</taxon>
        <taxon>Fungi</taxon>
        <taxon>Fungi incertae sedis</taxon>
        <taxon>Mucoromycota</taxon>
        <taxon>Mucoromycotina</taxon>
        <taxon>Mucoromycetes</taxon>
        <taxon>Mucorales</taxon>
        <taxon>Lichtheimiaceae</taxon>
        <taxon>Lichtheimia</taxon>
    </lineage>
</organism>
<evidence type="ECO:0000259" key="4">
    <source>
        <dbReference type="PROSITE" id="PS50217"/>
    </source>
</evidence>
<evidence type="ECO:0000256" key="1">
    <source>
        <dbReference type="ARBA" id="ARBA00004123"/>
    </source>
</evidence>
<dbReference type="PANTHER" id="PTHR40621:SF6">
    <property type="entry name" value="AP-1-LIKE TRANSCRIPTION FACTOR YAP1-RELATED"/>
    <property type="match status" value="1"/>
</dbReference>
<feature type="compositionally biased region" description="Basic residues" evidence="3">
    <location>
        <begin position="168"/>
        <end position="177"/>
    </location>
</feature>
<dbReference type="InterPro" id="IPR050936">
    <property type="entry name" value="AP-1-like"/>
</dbReference>
<dbReference type="InterPro" id="IPR046347">
    <property type="entry name" value="bZIP_sf"/>
</dbReference>
<comment type="subcellular location">
    <subcellularLocation>
        <location evidence="1">Nucleus</location>
    </subcellularLocation>
</comment>
<keyword evidence="6" id="KW-1185">Reference proteome</keyword>
<dbReference type="PROSITE" id="PS00036">
    <property type="entry name" value="BZIP_BASIC"/>
    <property type="match status" value="1"/>
</dbReference>
<dbReference type="CDD" id="cd14688">
    <property type="entry name" value="bZIP_YAP"/>
    <property type="match status" value="1"/>
</dbReference>
<gene>
    <name evidence="5" type="ORF">O0I10_006026</name>
</gene>
<dbReference type="InterPro" id="IPR004827">
    <property type="entry name" value="bZIP"/>
</dbReference>
<sequence>MSTGTISSKRRSRIRFRYCCDDIKKRVEEEENNNEDQLRKRVLPNRSARSNKASQGATIGDDIEPSYNKIDTSTKRKAQNRAAQRAFRERREQLVGGLQERIQQLEEQRRLNAKDESSLVKENASLMEELERLKKENTSLKRIRLQQANDNDDDHTRCDKKSCPTGKCNRKRICSKKSPREPAPPPPVPISFSSSHDPSSNNIPTISLFDDLFNTLDLHHNNNSTTHQHQHHQGKDGEFIDPILICESPNQSCSTSTYENDNANAQQPQPHTILDQWLADISSTVNNPTLPDTTQHPPTNTNGRSSYNAPQCDENFCDEFRALALLSDITQDELEAFQARSKADSYHGDQ</sequence>
<feature type="region of interest" description="Disordered" evidence="3">
    <location>
        <begin position="142"/>
        <end position="199"/>
    </location>
</feature>
<feature type="region of interest" description="Disordered" evidence="3">
    <location>
        <begin position="283"/>
        <end position="307"/>
    </location>
</feature>
<dbReference type="SUPFAM" id="SSF57959">
    <property type="entry name" value="Leucine zipper domain"/>
    <property type="match status" value="1"/>
</dbReference>
<feature type="region of interest" description="Disordered" evidence="3">
    <location>
        <begin position="27"/>
        <end position="88"/>
    </location>
</feature>
<dbReference type="GO" id="GO:0001228">
    <property type="term" value="F:DNA-binding transcription activator activity, RNA polymerase II-specific"/>
    <property type="evidence" value="ECO:0007669"/>
    <property type="project" value="TreeGrafter"/>
</dbReference>
<proteinExistence type="predicted"/>
<dbReference type="SMART" id="SM00338">
    <property type="entry name" value="BRLZ"/>
    <property type="match status" value="1"/>
</dbReference>
<evidence type="ECO:0000313" key="5">
    <source>
        <dbReference type="EMBL" id="KAJ8658343.1"/>
    </source>
</evidence>
<dbReference type="Proteomes" id="UP001234581">
    <property type="component" value="Unassembled WGS sequence"/>
</dbReference>
<evidence type="ECO:0000256" key="3">
    <source>
        <dbReference type="SAM" id="MobiDB-lite"/>
    </source>
</evidence>
<dbReference type="PROSITE" id="PS50217">
    <property type="entry name" value="BZIP"/>
    <property type="match status" value="1"/>
</dbReference>
<dbReference type="GeneID" id="83213438"/>
<feature type="compositionally biased region" description="Polar residues" evidence="3">
    <location>
        <begin position="47"/>
        <end position="57"/>
    </location>
</feature>
<dbReference type="AlphaFoldDB" id="A0AAD7XZ98"/>
<reference evidence="5 6" key="1">
    <citation type="submission" date="2023-03" db="EMBL/GenBank/DDBJ databases">
        <title>Genome sequence of Lichtheimia ornata CBS 291.66.</title>
        <authorList>
            <person name="Mohabir J.T."/>
            <person name="Shea T.P."/>
            <person name="Kurbessoian T."/>
            <person name="Berby B."/>
            <person name="Fontaine J."/>
            <person name="Livny J."/>
            <person name="Gnirke A."/>
            <person name="Stajich J.E."/>
            <person name="Cuomo C.A."/>
        </authorList>
    </citation>
    <scope>NUCLEOTIDE SEQUENCE [LARGE SCALE GENOMIC DNA]</scope>
    <source>
        <strain evidence="5">CBS 291.66</strain>
    </source>
</reference>
<dbReference type="EMBL" id="JARTCD010000025">
    <property type="protein sequence ID" value="KAJ8658343.1"/>
    <property type="molecule type" value="Genomic_DNA"/>
</dbReference>
<accession>A0AAD7XZ98</accession>
<dbReference type="PANTHER" id="PTHR40621">
    <property type="entry name" value="TRANSCRIPTION FACTOR KAPC-RELATED"/>
    <property type="match status" value="1"/>
</dbReference>
<feature type="compositionally biased region" description="Low complexity" evidence="3">
    <location>
        <begin position="190"/>
        <end position="199"/>
    </location>
</feature>
<dbReference type="GO" id="GO:0000976">
    <property type="term" value="F:transcription cis-regulatory region binding"/>
    <property type="evidence" value="ECO:0007669"/>
    <property type="project" value="InterPro"/>
</dbReference>
<dbReference type="Gene3D" id="1.20.5.170">
    <property type="match status" value="1"/>
</dbReference>
<feature type="domain" description="BZIP" evidence="4">
    <location>
        <begin position="75"/>
        <end position="133"/>
    </location>
</feature>
<protein>
    <recommendedName>
        <fullName evidence="4">BZIP domain-containing protein</fullName>
    </recommendedName>
</protein>
<comment type="caution">
    <text evidence="5">The sequence shown here is derived from an EMBL/GenBank/DDBJ whole genome shotgun (WGS) entry which is preliminary data.</text>
</comment>
<name>A0AAD7XZ98_9FUNG</name>
<evidence type="ECO:0000313" key="6">
    <source>
        <dbReference type="Proteomes" id="UP001234581"/>
    </source>
</evidence>
<evidence type="ECO:0000256" key="2">
    <source>
        <dbReference type="ARBA" id="ARBA00023242"/>
    </source>
</evidence>
<keyword evidence="2" id="KW-0539">Nucleus</keyword>